<protein>
    <submittedName>
        <fullName evidence="1">Zinc protease</fullName>
        <ecNumber evidence="1">3.4.24.-</ecNumber>
    </submittedName>
</protein>
<comment type="caution">
    <text evidence="1">The sequence shown here is derived from an EMBL/GenBank/DDBJ whole genome shotgun (WGS) entry which is preliminary data.</text>
</comment>
<gene>
    <name evidence="1" type="ORF">J2X78_002398</name>
</gene>
<keyword evidence="2" id="KW-1185">Reference proteome</keyword>
<keyword evidence="1" id="KW-0645">Protease</keyword>
<reference evidence="1" key="1">
    <citation type="submission" date="2023-07" db="EMBL/GenBank/DDBJ databases">
        <title>Sorghum-associated microbial communities from plants grown in Nebraska, USA.</title>
        <authorList>
            <person name="Schachtman D."/>
        </authorList>
    </citation>
    <scope>NUCLEOTIDE SEQUENCE</scope>
    <source>
        <strain evidence="1">2697</strain>
    </source>
</reference>
<evidence type="ECO:0000313" key="2">
    <source>
        <dbReference type="Proteomes" id="UP001246858"/>
    </source>
</evidence>
<dbReference type="EC" id="3.4.24.-" evidence="1"/>
<dbReference type="EMBL" id="JAVDTF010000002">
    <property type="protein sequence ID" value="MDR6783833.1"/>
    <property type="molecule type" value="Genomic_DNA"/>
</dbReference>
<proteinExistence type="predicted"/>
<evidence type="ECO:0000313" key="1">
    <source>
        <dbReference type="EMBL" id="MDR6783833.1"/>
    </source>
</evidence>
<dbReference type="Proteomes" id="UP001246858">
    <property type="component" value="Unassembled WGS sequence"/>
</dbReference>
<accession>A0ACC6KXH7</accession>
<name>A0ACC6KXH7_9SPHI</name>
<organism evidence="1 2">
    <name type="scientific">Pedobacter africanus</name>
    <dbReference type="NCBI Taxonomy" id="151894"/>
    <lineage>
        <taxon>Bacteria</taxon>
        <taxon>Pseudomonadati</taxon>
        <taxon>Bacteroidota</taxon>
        <taxon>Sphingobacteriia</taxon>
        <taxon>Sphingobacteriales</taxon>
        <taxon>Sphingobacteriaceae</taxon>
        <taxon>Pedobacter</taxon>
    </lineage>
</organism>
<keyword evidence="1" id="KW-0378">Hydrolase</keyword>
<sequence length="907" mass="102446">MACKTQLNDQSLSLDPEVRTGKLANGFTYYIRKNKTPEKRVVMYLAVKAGSILETDQQRGVAHFVEHMSFNGTKHFPKKALSNYLEQSGVRFGADLNANTNLDETVYQLPLPSDNPELLANGLQIMRDWAQEANIEAEDVERERHVILEEKRFRQGVQQRYEEQSILFCTNGSRHGSRLPIGTEEVLLKVTPEEIRSFYKDWYRPNLQALIVVGDVDVDQMEKDIKAKFADLKNPDQEKERTVYSAKLSGKNQYMQFIDPEWGGISIEILMKRPQLKMATTDDYRNNLLKNLLAQMVSARFRQMPFATFNDLTGGLSALAINLATKPAETQPSLQSVWLELRRMEEQGFTPAELERVKKSYRQKMADALKEKDKTPSETLIRPYLQHFLTGNITPGIVKDHELTNQMLPDISLSEINDLMKYYMKGTDRDIIVKSSEENKPFLPDEATLLGWIEGVYVMPLTPFVDNVQDLPLLKKVPTPGKISTIQDFEKVGVQQITLNNGVNILLKKTDFQNDQIVFKGFAEGGASLSDDADYLNAINAANAVAVSGVGNYTAQQLGEFLSGRQVQVVPFINDTYQGFSGATTKEDLSTTLELLHAYFTEPRKDQEAFNILLGRSKEQFSVKGNNPNQVFTDTATLVLGNYHVRRRPQTLKSIDAIQLNRSYEIYKERFADASAFTFLFVGNMDIETIKPLLEKYLGSLPSTGLKEKARDLGLNVPPGRIVKTVYKGAGKKSSVMLVYSGPFDYNFGNTIQMNAIADALKISLTQRLRDQEGGTYTPNVQMTLTKYPKSRFAMMVSFDCAVENVDKLIASTQDELNKMRTTGPSAENLQKFKAARKVGLQTGSTNNGFWLDYLASQMMNKEPLNQLFDHDAMNRITVQSVQKTAASYIQDKNYVRLVLMPEKTNH</sequence>